<dbReference type="AlphaFoldDB" id="A0AAV8S4Y6"/>
<evidence type="ECO:0000256" key="1">
    <source>
        <dbReference type="SAM" id="MobiDB-lite"/>
    </source>
</evidence>
<accession>A0AAV8S4Y6</accession>
<sequence length="150" mass="16670">MSDVGAEVCFHKFQSRPNEFQPLHFLSSLDSGLRQRNFSCFSYSISTVGRIRVPRADGKEAIVTADIPTGPHGAYRDFQVDAIRDFPKFSYSKARKNEFLLQSDRKKSIAGSERFGEVEDIDTGAICQKTSHSHSKSHADSCSCIVSDSS</sequence>
<keyword evidence="3" id="KW-1185">Reference proteome</keyword>
<evidence type="ECO:0000313" key="3">
    <source>
        <dbReference type="Proteomes" id="UP001159364"/>
    </source>
</evidence>
<reference evidence="2 3" key="1">
    <citation type="submission" date="2021-09" db="EMBL/GenBank/DDBJ databases">
        <title>Genomic insights and catalytic innovation underlie evolution of tropane alkaloids biosynthesis.</title>
        <authorList>
            <person name="Wang Y.-J."/>
            <person name="Tian T."/>
            <person name="Huang J.-P."/>
            <person name="Huang S.-X."/>
        </authorList>
    </citation>
    <scope>NUCLEOTIDE SEQUENCE [LARGE SCALE GENOMIC DNA]</scope>
    <source>
        <strain evidence="2">KIB-2018</strain>
        <tissue evidence="2">Leaf</tissue>
    </source>
</reference>
<name>A0AAV8S4Y6_9ROSI</name>
<organism evidence="2 3">
    <name type="scientific">Erythroxylum novogranatense</name>
    <dbReference type="NCBI Taxonomy" id="1862640"/>
    <lineage>
        <taxon>Eukaryota</taxon>
        <taxon>Viridiplantae</taxon>
        <taxon>Streptophyta</taxon>
        <taxon>Embryophyta</taxon>
        <taxon>Tracheophyta</taxon>
        <taxon>Spermatophyta</taxon>
        <taxon>Magnoliopsida</taxon>
        <taxon>eudicotyledons</taxon>
        <taxon>Gunneridae</taxon>
        <taxon>Pentapetalae</taxon>
        <taxon>rosids</taxon>
        <taxon>fabids</taxon>
        <taxon>Malpighiales</taxon>
        <taxon>Erythroxylaceae</taxon>
        <taxon>Erythroxylum</taxon>
    </lineage>
</organism>
<evidence type="ECO:0000313" key="2">
    <source>
        <dbReference type="EMBL" id="KAJ8747252.1"/>
    </source>
</evidence>
<dbReference type="EMBL" id="JAIWQS010000209">
    <property type="protein sequence ID" value="KAJ8747252.1"/>
    <property type="molecule type" value="Genomic_DNA"/>
</dbReference>
<comment type="caution">
    <text evidence="2">The sequence shown here is derived from an EMBL/GenBank/DDBJ whole genome shotgun (WGS) entry which is preliminary data.</text>
</comment>
<dbReference type="Proteomes" id="UP001159364">
    <property type="component" value="Unassembled WGS sequence"/>
</dbReference>
<protein>
    <submittedName>
        <fullName evidence="2">Uncharacterized protein</fullName>
    </submittedName>
</protein>
<feature type="region of interest" description="Disordered" evidence="1">
    <location>
        <begin position="129"/>
        <end position="150"/>
    </location>
</feature>
<gene>
    <name evidence="2" type="ORF">K2173_014398</name>
</gene>
<proteinExistence type="predicted"/>